<dbReference type="InterPro" id="IPR027417">
    <property type="entry name" value="P-loop_NTPase"/>
</dbReference>
<evidence type="ECO:0000256" key="2">
    <source>
        <dbReference type="ARBA" id="ARBA00007913"/>
    </source>
</evidence>
<feature type="coiled-coil region" evidence="9">
    <location>
        <begin position="85"/>
        <end position="121"/>
    </location>
</feature>
<dbReference type="SMART" id="SM00487">
    <property type="entry name" value="DEXDc"/>
    <property type="match status" value="1"/>
</dbReference>
<dbReference type="InterPro" id="IPR014001">
    <property type="entry name" value="Helicase_ATP-bd"/>
</dbReference>
<dbReference type="GO" id="GO:0003723">
    <property type="term" value="F:RNA binding"/>
    <property type="evidence" value="ECO:0007669"/>
    <property type="project" value="InterPro"/>
</dbReference>
<dbReference type="GO" id="GO:0043139">
    <property type="term" value="F:5'-3' DNA helicase activity"/>
    <property type="evidence" value="ECO:0007669"/>
    <property type="project" value="TreeGrafter"/>
</dbReference>
<dbReference type="InterPro" id="IPR012677">
    <property type="entry name" value="Nucleotide-bd_a/b_plait_sf"/>
</dbReference>
<dbReference type="AlphaFoldDB" id="A0A3R7EEY2"/>
<proteinExistence type="inferred from homology"/>
<dbReference type="OrthoDB" id="45637at2157"/>
<keyword evidence="14" id="KW-1185">Reference proteome</keyword>
<keyword evidence="9" id="KW-0175">Coiled coil</keyword>
<keyword evidence="6" id="KW-0378">Hydrolase</keyword>
<dbReference type="InterPro" id="IPR050534">
    <property type="entry name" value="Coronavir_polyprotein_1ab"/>
</dbReference>
<dbReference type="GO" id="GO:0016787">
    <property type="term" value="F:hydrolase activity"/>
    <property type="evidence" value="ECO:0007669"/>
    <property type="project" value="UniProtKB-KW"/>
</dbReference>
<keyword evidence="5" id="KW-0547">Nucleotide-binding</keyword>
<dbReference type="Gene3D" id="3.40.50.300">
    <property type="entry name" value="P-loop containing nucleotide triphosphate hydrolases"/>
    <property type="match status" value="2"/>
</dbReference>
<dbReference type="PANTHER" id="PTHR43788">
    <property type="entry name" value="DNA2/NAM7 HELICASE FAMILY MEMBER"/>
    <property type="match status" value="1"/>
</dbReference>
<dbReference type="InterPro" id="IPR041677">
    <property type="entry name" value="DNA2/NAM7_AAA_11"/>
</dbReference>
<evidence type="ECO:0000259" key="12">
    <source>
        <dbReference type="SMART" id="SM00487"/>
    </source>
</evidence>
<evidence type="ECO:0000313" key="13">
    <source>
        <dbReference type="EMBL" id="RKD95159.1"/>
    </source>
</evidence>
<evidence type="ECO:0000256" key="5">
    <source>
        <dbReference type="ARBA" id="ARBA00022741"/>
    </source>
</evidence>
<comment type="subcellular location">
    <subcellularLocation>
        <location evidence="1">Cytoplasm</location>
    </subcellularLocation>
</comment>
<dbReference type="InterPro" id="IPR048761">
    <property type="entry name" value="SMUBP-2_HCS1_1B"/>
</dbReference>
<dbReference type="InterPro" id="IPR004483">
    <property type="entry name" value="SMUBP-2/Hcs1-like"/>
</dbReference>
<dbReference type="GO" id="GO:0005694">
    <property type="term" value="C:chromosome"/>
    <property type="evidence" value="ECO:0007669"/>
    <property type="project" value="UniProtKB-ARBA"/>
</dbReference>
<evidence type="ECO:0000256" key="1">
    <source>
        <dbReference type="ARBA" id="ARBA00004496"/>
    </source>
</evidence>
<keyword evidence="8" id="KW-0067">ATP-binding</keyword>
<dbReference type="GO" id="GO:0005737">
    <property type="term" value="C:cytoplasm"/>
    <property type="evidence" value="ECO:0007669"/>
    <property type="project" value="UniProtKB-SubCell"/>
</dbReference>
<dbReference type="GO" id="GO:0005524">
    <property type="term" value="F:ATP binding"/>
    <property type="evidence" value="ECO:0007669"/>
    <property type="project" value="UniProtKB-KW"/>
</dbReference>
<dbReference type="InterPro" id="IPR003593">
    <property type="entry name" value="AAA+_ATPase"/>
</dbReference>
<accession>A0A3R7EEY2</accession>
<gene>
    <name evidence="13" type="ORF">ATJ93_2010</name>
</gene>
<dbReference type="SUPFAM" id="SSF52540">
    <property type="entry name" value="P-loop containing nucleoside triphosphate hydrolases"/>
    <property type="match status" value="1"/>
</dbReference>
<dbReference type="Gene3D" id="3.30.70.330">
    <property type="match status" value="1"/>
</dbReference>
<dbReference type="Pfam" id="PF03880">
    <property type="entry name" value="DbpA"/>
    <property type="match status" value="1"/>
</dbReference>
<comment type="similarity">
    <text evidence="2">Belongs to the DNA2/NAM7 helicase family.</text>
</comment>
<feature type="coiled-coil region" evidence="9">
    <location>
        <begin position="428"/>
        <end position="455"/>
    </location>
</feature>
<evidence type="ECO:0000256" key="6">
    <source>
        <dbReference type="ARBA" id="ARBA00022801"/>
    </source>
</evidence>
<dbReference type="GO" id="GO:0003677">
    <property type="term" value="F:DNA binding"/>
    <property type="evidence" value="ECO:0007669"/>
    <property type="project" value="InterPro"/>
</dbReference>
<dbReference type="Pfam" id="PF13087">
    <property type="entry name" value="AAA_12"/>
    <property type="match status" value="1"/>
</dbReference>
<reference evidence="13 14" key="1">
    <citation type="submission" date="2018-09" db="EMBL/GenBank/DDBJ databases">
        <title>Genomic Encyclopedia of Archaeal and Bacterial Type Strains, Phase II (KMG-II): from individual species to whole genera.</title>
        <authorList>
            <person name="Goeker M."/>
        </authorList>
    </citation>
    <scope>NUCLEOTIDE SEQUENCE [LARGE SCALE GENOMIC DNA]</scope>
    <source>
        <strain evidence="13 14">DSM 13151</strain>
    </source>
</reference>
<sequence length="784" mass="87112">MPTVLVRGLADEGPGDVVGAFAGEADVDPDRIGDIDIDDEEALVDLELENDELEAFVETMDGNRVGRSEVSVTPLDEETRAVRDYVDEQSRLVDLEREAEMERHEREIRQLSGRERESKGRALLEMRGRDEGEGLSGYLVKFTKRYGDALPDTEISVGDLVMISKRDPLRDDNPNGTVTRVTNHSVTVSFESNPPGWLFDDGIRLDLYVNDVTYQRMLEALDSFLEAESDLEGDVPREHLRDVIVGLEDPESVASGPVRAAVEDWYDEALNESQREAVERAVATDDVHLIHGPPGTGKTTTAVEAIRQAVDRGDSVLATAASNTAVDNVVEFLADGDHEPLRVGHPARVTPTLREHTLDARLENNETYRESREVRDEAFELLDEQDGLTAPSGRWRRGLSDERIKQLAEEGRGSRGIPPEKIEEMAEWLELQERADELFDRAERLEQEAVAEEIERADVVCTTNSTAGSDLLAGQRFDTLVIDEATQATEPSCLIPIVKADRVIMAGDHRQLPPTIQSREAEREGLDETLFETLAERYGTDDDGSDGDADRSASAPTDDPIRSLLTTQYRMHERIQDFSSERFYDGALEPHESVRDHTLAGLLSDPDETAARYSALESGEPLVFVDTSDVDAPERSREGSPSTENPSEADLVAEYARALLEAGLEAADLAVISPYDDQVKRIEDELEGTLSEETAEALEVDTVDGFQGREKAVVLVSLVRSNDRREVGFLDEPRRFNVALTRARRKAVVVGDRDTVTAAPVFDDFLEYARTRGRIVDASREREQ</sequence>
<dbReference type="NCBIfam" id="TIGR00376">
    <property type="entry name" value="IGHMBP2 family helicase"/>
    <property type="match status" value="1"/>
</dbReference>
<evidence type="ECO:0000256" key="8">
    <source>
        <dbReference type="ARBA" id="ARBA00022840"/>
    </source>
</evidence>
<organism evidence="13 14">
    <name type="scientific">Halopiger aswanensis</name>
    <dbReference type="NCBI Taxonomy" id="148449"/>
    <lineage>
        <taxon>Archaea</taxon>
        <taxon>Methanobacteriati</taxon>
        <taxon>Methanobacteriota</taxon>
        <taxon>Stenosarchaea group</taxon>
        <taxon>Halobacteria</taxon>
        <taxon>Halobacteriales</taxon>
        <taxon>Natrialbaceae</taxon>
        <taxon>Halopiger</taxon>
    </lineage>
</organism>
<evidence type="ECO:0000256" key="7">
    <source>
        <dbReference type="ARBA" id="ARBA00022806"/>
    </source>
</evidence>
<evidence type="ECO:0000256" key="4">
    <source>
        <dbReference type="ARBA" id="ARBA00022490"/>
    </source>
</evidence>
<keyword evidence="4" id="KW-0963">Cytoplasm</keyword>
<dbReference type="Proteomes" id="UP000283805">
    <property type="component" value="Unassembled WGS sequence"/>
</dbReference>
<comment type="caution">
    <text evidence="13">The sequence shown here is derived from an EMBL/GenBank/DDBJ whole genome shotgun (WGS) entry which is preliminary data.</text>
</comment>
<protein>
    <recommendedName>
        <fullName evidence="3">DNA helicase</fullName>
        <ecNumber evidence="3">3.6.4.12</ecNumber>
    </recommendedName>
</protein>
<dbReference type="InterPro" id="IPR041679">
    <property type="entry name" value="DNA2/NAM7-like_C"/>
</dbReference>
<dbReference type="Pfam" id="PF21138">
    <property type="entry name" value="SMUBP-2_HCS1_1B"/>
    <property type="match status" value="1"/>
</dbReference>
<dbReference type="Pfam" id="PF13086">
    <property type="entry name" value="AAA_11"/>
    <property type="match status" value="1"/>
</dbReference>
<evidence type="ECO:0000259" key="11">
    <source>
        <dbReference type="SMART" id="SM00382"/>
    </source>
</evidence>
<evidence type="ECO:0000256" key="10">
    <source>
        <dbReference type="SAM" id="MobiDB-lite"/>
    </source>
</evidence>
<feature type="region of interest" description="Disordered" evidence="10">
    <location>
        <begin position="627"/>
        <end position="648"/>
    </location>
</feature>
<dbReference type="EC" id="3.6.4.12" evidence="3"/>
<evidence type="ECO:0000313" key="14">
    <source>
        <dbReference type="Proteomes" id="UP000283805"/>
    </source>
</evidence>
<dbReference type="FunFam" id="3.40.50.300:FF:000326">
    <property type="entry name" value="P-loop containing nucleoside triphosphate hydrolase"/>
    <property type="match status" value="1"/>
</dbReference>
<dbReference type="PANTHER" id="PTHR43788:SF8">
    <property type="entry name" value="DNA-BINDING PROTEIN SMUBP-2"/>
    <property type="match status" value="1"/>
</dbReference>
<dbReference type="EMBL" id="RAPO01000002">
    <property type="protein sequence ID" value="RKD95159.1"/>
    <property type="molecule type" value="Genomic_DNA"/>
</dbReference>
<evidence type="ECO:0000256" key="9">
    <source>
        <dbReference type="SAM" id="Coils"/>
    </source>
</evidence>
<dbReference type="InterPro" id="IPR005580">
    <property type="entry name" value="DbpA/CsdA_RNA-bd_dom"/>
</dbReference>
<dbReference type="Gene3D" id="2.40.30.270">
    <property type="match status" value="1"/>
</dbReference>
<name>A0A3R7EEY2_9EURY</name>
<dbReference type="SMART" id="SM00382">
    <property type="entry name" value="AAA"/>
    <property type="match status" value="1"/>
</dbReference>
<feature type="domain" description="AAA+ ATPase" evidence="11">
    <location>
        <begin position="284"/>
        <end position="536"/>
    </location>
</feature>
<dbReference type="CDD" id="cd18808">
    <property type="entry name" value="SF1_C_Upf1"/>
    <property type="match status" value="1"/>
</dbReference>
<keyword evidence="7 13" id="KW-0347">Helicase</keyword>
<feature type="region of interest" description="Disordered" evidence="10">
    <location>
        <begin position="537"/>
        <end position="563"/>
    </location>
</feature>
<evidence type="ECO:0000256" key="3">
    <source>
        <dbReference type="ARBA" id="ARBA00012551"/>
    </source>
</evidence>
<dbReference type="RefSeq" id="WP_120244462.1">
    <property type="nucleotide sequence ID" value="NZ_RAPO01000002.1"/>
</dbReference>
<feature type="domain" description="Helicase ATP-binding" evidence="12">
    <location>
        <begin position="266"/>
        <end position="547"/>
    </location>
</feature>
<dbReference type="InterPro" id="IPR047187">
    <property type="entry name" value="SF1_C_Upf1"/>
</dbReference>